<dbReference type="EMBL" id="AESD01000858">
    <property type="protein sequence ID" value="EHJ09734.1"/>
    <property type="molecule type" value="Genomic_DNA"/>
</dbReference>
<dbReference type="InterPro" id="IPR021336">
    <property type="entry name" value="DUF2949"/>
</dbReference>
<dbReference type="Pfam" id="PF11165">
    <property type="entry name" value="DUF2949"/>
    <property type="match status" value="1"/>
</dbReference>
<dbReference type="PATRIC" id="fig|423471.3.peg.5133"/>
<evidence type="ECO:0008006" key="3">
    <source>
        <dbReference type="Google" id="ProtNLM"/>
    </source>
</evidence>
<dbReference type="AlphaFoldDB" id="G5JDK3"/>
<evidence type="ECO:0000313" key="2">
    <source>
        <dbReference type="Proteomes" id="UP000003477"/>
    </source>
</evidence>
<dbReference type="Proteomes" id="UP000003477">
    <property type="component" value="Unassembled WGS sequence"/>
</dbReference>
<protein>
    <recommendedName>
        <fullName evidence="3">DUF2949 domain-containing protein</fullName>
    </recommendedName>
</protein>
<proteinExistence type="predicted"/>
<organism evidence="1 2">
    <name type="scientific">Crocosphaera watsonii WH 0003</name>
    <dbReference type="NCBI Taxonomy" id="423471"/>
    <lineage>
        <taxon>Bacteria</taxon>
        <taxon>Bacillati</taxon>
        <taxon>Cyanobacteriota</taxon>
        <taxon>Cyanophyceae</taxon>
        <taxon>Oscillatoriophycideae</taxon>
        <taxon>Chroococcales</taxon>
        <taxon>Aphanothecaceae</taxon>
        <taxon>Crocosphaera</taxon>
    </lineage>
</organism>
<name>G5JDK3_CROWT</name>
<dbReference type="GeneID" id="88768803"/>
<accession>G5JDK3</accession>
<dbReference type="RefSeq" id="WP_007308350.1">
    <property type="nucleotide sequence ID" value="NZ_AESD01000858.1"/>
</dbReference>
<sequence length="64" mass="7628">MNPTATRLLNFLQQDLDIPPESINLAFKDKQAMPHHFPMILWQYGLLDKQQLESVFDWLDDHDF</sequence>
<comment type="caution">
    <text evidence="1">The sequence shown here is derived from an EMBL/GenBank/DDBJ whole genome shotgun (WGS) entry which is preliminary data.</text>
</comment>
<gene>
    <name evidence="1" type="ORF">CWATWH0003_5495</name>
</gene>
<evidence type="ECO:0000313" key="1">
    <source>
        <dbReference type="EMBL" id="EHJ09734.1"/>
    </source>
</evidence>
<reference evidence="1 2" key="1">
    <citation type="journal article" date="2011" name="Front. Microbiol.">
        <title>Two Strains of Crocosphaera watsonii with Highly Conserved Genomes are Distinguished by Strain-Specific Features.</title>
        <authorList>
            <person name="Bench S.R."/>
            <person name="Ilikchyan I.N."/>
            <person name="Tripp H.J."/>
            <person name="Zehr J.P."/>
        </authorList>
    </citation>
    <scope>NUCLEOTIDE SEQUENCE [LARGE SCALE GENOMIC DNA]</scope>
    <source>
        <strain evidence="1 2">WH 0003</strain>
    </source>
</reference>